<dbReference type="InterPro" id="IPR036236">
    <property type="entry name" value="Znf_C2H2_sf"/>
</dbReference>
<evidence type="ECO:0000256" key="3">
    <source>
        <dbReference type="ARBA" id="ARBA00022771"/>
    </source>
</evidence>
<evidence type="ECO:0000313" key="10">
    <source>
        <dbReference type="RefSeq" id="XP_034247980.1"/>
    </source>
</evidence>
<keyword evidence="3 6" id="KW-0863">Zinc-finger</keyword>
<dbReference type="GO" id="GO:0031519">
    <property type="term" value="C:PcG protein complex"/>
    <property type="evidence" value="ECO:0007669"/>
    <property type="project" value="TreeGrafter"/>
</dbReference>
<feature type="compositionally biased region" description="Low complexity" evidence="7">
    <location>
        <begin position="1"/>
        <end position="21"/>
    </location>
</feature>
<dbReference type="GO" id="GO:0008270">
    <property type="term" value="F:zinc ion binding"/>
    <property type="evidence" value="ECO:0007669"/>
    <property type="project" value="UniProtKB-KW"/>
</dbReference>
<dbReference type="PANTHER" id="PTHR14003">
    <property type="entry name" value="TRANSCRIPTIONAL REPRESSOR PROTEIN YY"/>
    <property type="match status" value="1"/>
</dbReference>
<keyword evidence="2" id="KW-0677">Repeat</keyword>
<evidence type="ECO:0000256" key="5">
    <source>
        <dbReference type="ARBA" id="ARBA00023242"/>
    </source>
</evidence>
<evidence type="ECO:0000256" key="7">
    <source>
        <dbReference type="SAM" id="MobiDB-lite"/>
    </source>
</evidence>
<organism evidence="10">
    <name type="scientific">Thrips palmi</name>
    <name type="common">Melon thrips</name>
    <dbReference type="NCBI Taxonomy" id="161013"/>
    <lineage>
        <taxon>Eukaryota</taxon>
        <taxon>Metazoa</taxon>
        <taxon>Ecdysozoa</taxon>
        <taxon>Arthropoda</taxon>
        <taxon>Hexapoda</taxon>
        <taxon>Insecta</taxon>
        <taxon>Pterygota</taxon>
        <taxon>Neoptera</taxon>
        <taxon>Paraneoptera</taxon>
        <taxon>Thysanoptera</taxon>
        <taxon>Terebrantia</taxon>
        <taxon>Thripoidea</taxon>
        <taxon>Thripidae</taxon>
        <taxon>Thrips</taxon>
    </lineage>
</organism>
<feature type="compositionally biased region" description="Low complexity" evidence="7">
    <location>
        <begin position="93"/>
        <end position="112"/>
    </location>
</feature>
<name>A0A6P8ZSB7_THRPL</name>
<dbReference type="PANTHER" id="PTHR14003:SF23">
    <property type="entry name" value="ZINC FINGER PROTEIN 143"/>
    <property type="match status" value="1"/>
</dbReference>
<feature type="compositionally biased region" description="Pro residues" evidence="7">
    <location>
        <begin position="187"/>
        <end position="199"/>
    </location>
</feature>
<proteinExistence type="predicted"/>
<dbReference type="OrthoDB" id="654211at2759"/>
<feature type="region of interest" description="Disordered" evidence="7">
    <location>
        <begin position="286"/>
        <end position="319"/>
    </location>
</feature>
<keyword evidence="5" id="KW-0539">Nucleus</keyword>
<dbReference type="SMART" id="SM00355">
    <property type="entry name" value="ZnF_C2H2"/>
    <property type="match status" value="3"/>
</dbReference>
<evidence type="ECO:0000256" key="6">
    <source>
        <dbReference type="PROSITE-ProRule" id="PRU00042"/>
    </source>
</evidence>
<feature type="domain" description="C2H2-type" evidence="8">
    <location>
        <begin position="383"/>
        <end position="406"/>
    </location>
</feature>
<dbReference type="RefSeq" id="XP_034247980.1">
    <property type="nucleotide sequence ID" value="XM_034392089.1"/>
</dbReference>
<feature type="compositionally biased region" description="Low complexity" evidence="7">
    <location>
        <begin position="73"/>
        <end position="85"/>
    </location>
</feature>
<feature type="compositionally biased region" description="Acidic residues" evidence="7">
    <location>
        <begin position="45"/>
        <end position="72"/>
    </location>
</feature>
<accession>A0A6P8ZSB7</accession>
<protein>
    <submittedName>
        <fullName evidence="10">Zinc finger protein 358-like</fullName>
    </submittedName>
</protein>
<evidence type="ECO:0000256" key="1">
    <source>
        <dbReference type="ARBA" id="ARBA00022723"/>
    </source>
</evidence>
<keyword evidence="1" id="KW-0479">Metal-binding</keyword>
<keyword evidence="9" id="KW-1185">Reference proteome</keyword>
<dbReference type="SUPFAM" id="SSF57667">
    <property type="entry name" value="beta-beta-alpha zinc fingers"/>
    <property type="match status" value="2"/>
</dbReference>
<dbReference type="PROSITE" id="PS00028">
    <property type="entry name" value="ZINC_FINGER_C2H2_1"/>
    <property type="match status" value="2"/>
</dbReference>
<feature type="region of interest" description="Disordered" evidence="7">
    <location>
        <begin position="1"/>
        <end position="23"/>
    </location>
</feature>
<dbReference type="GO" id="GO:0005667">
    <property type="term" value="C:transcription regulator complex"/>
    <property type="evidence" value="ECO:0007669"/>
    <property type="project" value="TreeGrafter"/>
</dbReference>
<dbReference type="PROSITE" id="PS50157">
    <property type="entry name" value="ZINC_FINGER_C2H2_2"/>
    <property type="match status" value="2"/>
</dbReference>
<feature type="domain" description="C2H2-type" evidence="8">
    <location>
        <begin position="351"/>
        <end position="378"/>
    </location>
</feature>
<dbReference type="InParanoid" id="A0A6P8ZSB7"/>
<dbReference type="Pfam" id="PF00096">
    <property type="entry name" value="zf-C2H2"/>
    <property type="match status" value="2"/>
</dbReference>
<dbReference type="GO" id="GO:0000978">
    <property type="term" value="F:RNA polymerase II cis-regulatory region sequence-specific DNA binding"/>
    <property type="evidence" value="ECO:0007669"/>
    <property type="project" value="TreeGrafter"/>
</dbReference>
<evidence type="ECO:0000256" key="2">
    <source>
        <dbReference type="ARBA" id="ARBA00022737"/>
    </source>
</evidence>
<dbReference type="InterPro" id="IPR013087">
    <property type="entry name" value="Znf_C2H2_type"/>
</dbReference>
<sequence length="416" mass="45438">MEYPFLGDPLLDPPSLGHPLLEGPSYFEASAFHGPALGGHFPEDISLEDCPLEDDSDDGCASEDSTSEDDSPGETSLDGSSLESSLLDDDSLETPSLYDASPHSQSPGSSSGEDLSQDEFRENLPVQGPSLVSASPVPSLSLAMSSPFCLAPVYGTTCTPVYFMLLPDGKTPSGISAEKAVTSPAPSCDPRPTPLPSQPAPSGNAWDTMRELVPLAGRRQSVRRRPSLRCGPPQRTYEGIARRASVAAPWKKQQVATRTVPEHWYGAGKKLSQPWKETVSLLRTPAKTGASARNSADVAATKGRWMRRRPTKADVPPMPKKMNRCGRCEVCSKTYKRLDKHMLVHLQLRPHECLVCGRRFTQSEHLKRHQQKHAETMDPLRQCKCTECGKVLSRRDKLKDHLSHAHGIKSKPAVCD</sequence>
<keyword evidence="4" id="KW-0862">Zinc</keyword>
<reference evidence="10" key="1">
    <citation type="submission" date="2025-08" db="UniProtKB">
        <authorList>
            <consortium name="RefSeq"/>
        </authorList>
    </citation>
    <scope>IDENTIFICATION</scope>
    <source>
        <tissue evidence="10">Total insect</tissue>
    </source>
</reference>
<dbReference type="KEGG" id="tpal:117649394"/>
<gene>
    <name evidence="10" type="primary">LOC117649394</name>
</gene>
<dbReference type="GeneID" id="117649394"/>
<dbReference type="GO" id="GO:0000785">
    <property type="term" value="C:chromatin"/>
    <property type="evidence" value="ECO:0007669"/>
    <property type="project" value="TreeGrafter"/>
</dbReference>
<evidence type="ECO:0000259" key="8">
    <source>
        <dbReference type="PROSITE" id="PS50157"/>
    </source>
</evidence>
<feature type="region of interest" description="Disordered" evidence="7">
    <location>
        <begin position="37"/>
        <end position="116"/>
    </location>
</feature>
<evidence type="ECO:0000313" key="9">
    <source>
        <dbReference type="Proteomes" id="UP000515158"/>
    </source>
</evidence>
<dbReference type="FunFam" id="3.30.160.60:FF:000303">
    <property type="entry name" value="Zinc finger protein 41"/>
    <property type="match status" value="1"/>
</dbReference>
<dbReference type="Proteomes" id="UP000515158">
    <property type="component" value="Unplaced"/>
</dbReference>
<feature type="region of interest" description="Disordered" evidence="7">
    <location>
        <begin position="175"/>
        <end position="204"/>
    </location>
</feature>
<dbReference type="AlphaFoldDB" id="A0A6P8ZSB7"/>
<dbReference type="Gene3D" id="3.30.160.60">
    <property type="entry name" value="Classic Zinc Finger"/>
    <property type="match status" value="1"/>
</dbReference>
<dbReference type="GO" id="GO:0000981">
    <property type="term" value="F:DNA-binding transcription factor activity, RNA polymerase II-specific"/>
    <property type="evidence" value="ECO:0007669"/>
    <property type="project" value="TreeGrafter"/>
</dbReference>
<evidence type="ECO:0000256" key="4">
    <source>
        <dbReference type="ARBA" id="ARBA00022833"/>
    </source>
</evidence>